<dbReference type="PANTHER" id="PTHR44196">
    <property type="entry name" value="DEHYDROGENASE/REDUCTASE SDR FAMILY MEMBER 7B"/>
    <property type="match status" value="1"/>
</dbReference>
<gene>
    <name evidence="4" type="ORF">I6N98_01335</name>
</gene>
<evidence type="ECO:0000313" key="5">
    <source>
        <dbReference type="Proteomes" id="UP000596063"/>
    </source>
</evidence>
<evidence type="ECO:0000256" key="1">
    <source>
        <dbReference type="ARBA" id="ARBA00006484"/>
    </source>
</evidence>
<dbReference type="Proteomes" id="UP000596063">
    <property type="component" value="Chromosome"/>
</dbReference>
<dbReference type="NCBIfam" id="NF006099">
    <property type="entry name" value="PRK08251.1"/>
    <property type="match status" value="1"/>
</dbReference>
<dbReference type="PRINTS" id="PR00081">
    <property type="entry name" value="GDHRDH"/>
</dbReference>
<dbReference type="GO" id="GO:0016020">
    <property type="term" value="C:membrane"/>
    <property type="evidence" value="ECO:0007669"/>
    <property type="project" value="TreeGrafter"/>
</dbReference>
<dbReference type="KEGG" id="snan:I6N98_01335"/>
<dbReference type="AlphaFoldDB" id="A0A7T4UQJ7"/>
<dbReference type="Pfam" id="PF00106">
    <property type="entry name" value="adh_short"/>
    <property type="match status" value="1"/>
</dbReference>
<reference evidence="4 5" key="1">
    <citation type="submission" date="2020-12" db="EMBL/GenBank/DDBJ databases">
        <authorList>
            <person name="Shan Y."/>
        </authorList>
    </citation>
    <scope>NUCLEOTIDE SEQUENCE [LARGE SCALE GENOMIC DNA]</scope>
    <source>
        <strain evidence="5">csc3.9</strain>
    </source>
</reference>
<comment type="similarity">
    <text evidence="1 3">Belongs to the short-chain dehydrogenases/reductases (SDR) family.</text>
</comment>
<sequence>MFRKNILITGASSGLGEEMARMYAAKGHNLALCARRLENLETLKNDLAAKHPSITIAIKSLDVCDYDQVFVVFREFQKELGGLDRIIVNAGMGKGASLGTGYFKANRQTAETNFIAGIAQCEAAMEIFREQNAGHLVTISSMSALRGLPGSVSVYSASKAALRNLTESIRVDMMDSPIAVSCILPGFILTPINERRKQAPFRVDLQTGCRAIVKAIDKEVGEAKVPAWPWVPLGWILNVAPLWLVRKLS</sequence>
<dbReference type="InterPro" id="IPR036291">
    <property type="entry name" value="NAD(P)-bd_dom_sf"/>
</dbReference>
<evidence type="ECO:0000313" key="4">
    <source>
        <dbReference type="EMBL" id="QQD18547.1"/>
    </source>
</evidence>
<dbReference type="PRINTS" id="PR00080">
    <property type="entry name" value="SDRFAMILY"/>
</dbReference>
<proteinExistence type="inferred from homology"/>
<evidence type="ECO:0000256" key="2">
    <source>
        <dbReference type="ARBA" id="ARBA00023002"/>
    </source>
</evidence>
<keyword evidence="2" id="KW-0560">Oxidoreductase</keyword>
<dbReference type="EMBL" id="CP066167">
    <property type="protein sequence ID" value="QQD18547.1"/>
    <property type="molecule type" value="Genomic_DNA"/>
</dbReference>
<dbReference type="GO" id="GO:0016491">
    <property type="term" value="F:oxidoreductase activity"/>
    <property type="evidence" value="ECO:0007669"/>
    <property type="project" value="UniProtKB-KW"/>
</dbReference>
<protein>
    <submittedName>
        <fullName evidence="4">SDR family oxidoreductase</fullName>
    </submittedName>
</protein>
<name>A0A7T4UQJ7_9GAMM</name>
<dbReference type="InterPro" id="IPR002347">
    <property type="entry name" value="SDR_fam"/>
</dbReference>
<dbReference type="RefSeq" id="WP_198570038.1">
    <property type="nucleotide sequence ID" value="NZ_CP066167.1"/>
</dbReference>
<dbReference type="Gene3D" id="3.40.50.720">
    <property type="entry name" value="NAD(P)-binding Rossmann-like Domain"/>
    <property type="match status" value="1"/>
</dbReference>
<keyword evidence="5" id="KW-1185">Reference proteome</keyword>
<dbReference type="PANTHER" id="PTHR44196:SF1">
    <property type="entry name" value="DEHYDROGENASE_REDUCTASE SDR FAMILY MEMBER 7B"/>
    <property type="match status" value="1"/>
</dbReference>
<evidence type="ECO:0000256" key="3">
    <source>
        <dbReference type="RuleBase" id="RU000363"/>
    </source>
</evidence>
<organism evidence="4 5">
    <name type="scientific">Spongiibacter nanhainus</name>
    <dbReference type="NCBI Taxonomy" id="2794344"/>
    <lineage>
        <taxon>Bacteria</taxon>
        <taxon>Pseudomonadati</taxon>
        <taxon>Pseudomonadota</taxon>
        <taxon>Gammaproteobacteria</taxon>
        <taxon>Cellvibrionales</taxon>
        <taxon>Spongiibacteraceae</taxon>
        <taxon>Spongiibacter</taxon>
    </lineage>
</organism>
<dbReference type="SUPFAM" id="SSF51735">
    <property type="entry name" value="NAD(P)-binding Rossmann-fold domains"/>
    <property type="match status" value="1"/>
</dbReference>
<accession>A0A7T4UQJ7</accession>